<evidence type="ECO:0000259" key="2">
    <source>
        <dbReference type="Pfam" id="PF07885"/>
    </source>
</evidence>
<feature type="transmembrane region" description="Helical" evidence="1">
    <location>
        <begin position="18"/>
        <end position="40"/>
    </location>
</feature>
<name>A0ABP8ZBE5_9ACTN</name>
<keyword evidence="3" id="KW-0813">Transport</keyword>
<feature type="transmembrane region" description="Helical" evidence="1">
    <location>
        <begin position="78"/>
        <end position="100"/>
    </location>
</feature>
<evidence type="ECO:0000256" key="1">
    <source>
        <dbReference type="SAM" id="Phobius"/>
    </source>
</evidence>
<comment type="caution">
    <text evidence="3">The sequence shown here is derived from an EMBL/GenBank/DDBJ whole genome shotgun (WGS) entry which is preliminary data.</text>
</comment>
<accession>A0ABP8ZBE5</accession>
<organism evidence="3 4">
    <name type="scientific">Gordonia alkaliphila</name>
    <dbReference type="NCBI Taxonomy" id="1053547"/>
    <lineage>
        <taxon>Bacteria</taxon>
        <taxon>Bacillati</taxon>
        <taxon>Actinomycetota</taxon>
        <taxon>Actinomycetes</taxon>
        <taxon>Mycobacteriales</taxon>
        <taxon>Gordoniaceae</taxon>
        <taxon>Gordonia</taxon>
    </lineage>
</organism>
<keyword evidence="3" id="KW-0406">Ion transport</keyword>
<keyword evidence="3" id="KW-0407">Ion channel</keyword>
<evidence type="ECO:0000313" key="3">
    <source>
        <dbReference type="EMBL" id="GAA4751745.1"/>
    </source>
</evidence>
<dbReference type="GO" id="GO:0034220">
    <property type="term" value="P:monoatomic ion transmembrane transport"/>
    <property type="evidence" value="ECO:0007669"/>
    <property type="project" value="UniProtKB-KW"/>
</dbReference>
<reference evidence="4" key="1">
    <citation type="journal article" date="2019" name="Int. J. Syst. Evol. Microbiol.">
        <title>The Global Catalogue of Microorganisms (GCM) 10K type strain sequencing project: providing services to taxonomists for standard genome sequencing and annotation.</title>
        <authorList>
            <consortium name="The Broad Institute Genomics Platform"/>
            <consortium name="The Broad Institute Genome Sequencing Center for Infectious Disease"/>
            <person name="Wu L."/>
            <person name="Ma J."/>
        </authorList>
    </citation>
    <scope>NUCLEOTIDE SEQUENCE [LARGE SCALE GENOMIC DNA]</scope>
    <source>
        <strain evidence="4">JCM 18077</strain>
    </source>
</reference>
<dbReference type="RefSeq" id="WP_345313610.1">
    <property type="nucleotide sequence ID" value="NZ_BAABIE010000010.1"/>
</dbReference>
<dbReference type="EMBL" id="BAABIE010000010">
    <property type="protein sequence ID" value="GAA4751745.1"/>
    <property type="molecule type" value="Genomic_DNA"/>
</dbReference>
<proteinExistence type="predicted"/>
<feature type="domain" description="Potassium channel" evidence="2">
    <location>
        <begin position="92"/>
        <end position="164"/>
    </location>
</feature>
<sequence>MRHDPDIQASIDLNSGRWIAAAILRPLFAAAVLLVGYFLLPISHDSRWNVVGLIIGGLMLAGFCAWEIWQFQHTRRPVLVSLELFTALVGFYVVSFSTVYFLFSDYDHGSFTESLTRVDALYFCLTVFTTTGFGDIAAVSQGARIAVSVQMASSLTLLGLGVRFLTLLVGQRVKDVSTD</sequence>
<dbReference type="Pfam" id="PF07885">
    <property type="entry name" value="Ion_trans_2"/>
    <property type="match status" value="1"/>
</dbReference>
<gene>
    <name evidence="3" type="ORF">GCM10023217_23160</name>
</gene>
<keyword evidence="1" id="KW-0472">Membrane</keyword>
<dbReference type="Proteomes" id="UP001500822">
    <property type="component" value="Unassembled WGS sequence"/>
</dbReference>
<dbReference type="SUPFAM" id="SSF81324">
    <property type="entry name" value="Voltage-gated potassium channels"/>
    <property type="match status" value="1"/>
</dbReference>
<feature type="transmembrane region" description="Helical" evidence="1">
    <location>
        <begin position="120"/>
        <end position="139"/>
    </location>
</feature>
<feature type="transmembrane region" description="Helical" evidence="1">
    <location>
        <begin position="151"/>
        <end position="170"/>
    </location>
</feature>
<dbReference type="InterPro" id="IPR013099">
    <property type="entry name" value="K_chnl_dom"/>
</dbReference>
<keyword evidence="4" id="KW-1185">Reference proteome</keyword>
<dbReference type="Gene3D" id="1.10.287.70">
    <property type="match status" value="1"/>
</dbReference>
<keyword evidence="1" id="KW-0812">Transmembrane</keyword>
<feature type="transmembrane region" description="Helical" evidence="1">
    <location>
        <begin position="46"/>
        <end position="66"/>
    </location>
</feature>
<protein>
    <submittedName>
        <fullName evidence="3">Potassium channel family protein</fullName>
    </submittedName>
</protein>
<evidence type="ECO:0000313" key="4">
    <source>
        <dbReference type="Proteomes" id="UP001500822"/>
    </source>
</evidence>
<keyword evidence="1" id="KW-1133">Transmembrane helix</keyword>